<reference evidence="2" key="1">
    <citation type="journal article" date="2022" name="Mol. Ecol. Resour.">
        <title>The genomes of chicory, endive, great burdock and yacon provide insights into Asteraceae palaeo-polyploidization history and plant inulin production.</title>
        <authorList>
            <person name="Fan W."/>
            <person name="Wang S."/>
            <person name="Wang H."/>
            <person name="Wang A."/>
            <person name="Jiang F."/>
            <person name="Liu H."/>
            <person name="Zhao H."/>
            <person name="Xu D."/>
            <person name="Zhang Y."/>
        </authorList>
    </citation>
    <scope>NUCLEOTIDE SEQUENCE [LARGE SCALE GENOMIC DNA]</scope>
    <source>
        <strain evidence="2">cv. Yunnan</strain>
    </source>
</reference>
<name>A0ACB9D4R2_9ASTR</name>
<reference evidence="1 2" key="2">
    <citation type="journal article" date="2022" name="Mol. Ecol. Resour.">
        <title>The genomes of chicory, endive, great burdock and yacon provide insights into Asteraceae paleo-polyploidization history and plant inulin production.</title>
        <authorList>
            <person name="Fan W."/>
            <person name="Wang S."/>
            <person name="Wang H."/>
            <person name="Wang A."/>
            <person name="Jiang F."/>
            <person name="Liu H."/>
            <person name="Zhao H."/>
            <person name="Xu D."/>
            <person name="Zhang Y."/>
        </authorList>
    </citation>
    <scope>NUCLEOTIDE SEQUENCE [LARGE SCALE GENOMIC DNA]</scope>
    <source>
        <strain evidence="2">cv. Yunnan</strain>
        <tissue evidence="1">Leaves</tissue>
    </source>
</reference>
<keyword evidence="2" id="KW-1185">Reference proteome</keyword>
<accession>A0ACB9D4R2</accession>
<dbReference type="Proteomes" id="UP001056120">
    <property type="component" value="Linkage Group LG20"/>
</dbReference>
<organism evidence="1 2">
    <name type="scientific">Smallanthus sonchifolius</name>
    <dbReference type="NCBI Taxonomy" id="185202"/>
    <lineage>
        <taxon>Eukaryota</taxon>
        <taxon>Viridiplantae</taxon>
        <taxon>Streptophyta</taxon>
        <taxon>Embryophyta</taxon>
        <taxon>Tracheophyta</taxon>
        <taxon>Spermatophyta</taxon>
        <taxon>Magnoliopsida</taxon>
        <taxon>eudicotyledons</taxon>
        <taxon>Gunneridae</taxon>
        <taxon>Pentapetalae</taxon>
        <taxon>asterids</taxon>
        <taxon>campanulids</taxon>
        <taxon>Asterales</taxon>
        <taxon>Asteraceae</taxon>
        <taxon>Asteroideae</taxon>
        <taxon>Heliantheae alliance</taxon>
        <taxon>Millerieae</taxon>
        <taxon>Smallanthus</taxon>
    </lineage>
</organism>
<evidence type="ECO:0000313" key="1">
    <source>
        <dbReference type="EMBL" id="KAI3741594.1"/>
    </source>
</evidence>
<protein>
    <submittedName>
        <fullName evidence="1">Uncharacterized protein</fullName>
    </submittedName>
</protein>
<gene>
    <name evidence="1" type="ORF">L1987_59268</name>
</gene>
<evidence type="ECO:0000313" key="2">
    <source>
        <dbReference type="Proteomes" id="UP001056120"/>
    </source>
</evidence>
<comment type="caution">
    <text evidence="1">The sequence shown here is derived from an EMBL/GenBank/DDBJ whole genome shotgun (WGS) entry which is preliminary data.</text>
</comment>
<proteinExistence type="predicted"/>
<sequence>MSFYRWPFGCCVYVLFPFSLSTPFTTTRFLFGSRSPWLTNRDTSFVALTSPARFGFPVRLKLGPEGRRPWRTQVISDIGGRQRGKNQEHGYMRESYTS</sequence>
<dbReference type="EMBL" id="CM042037">
    <property type="protein sequence ID" value="KAI3741594.1"/>
    <property type="molecule type" value="Genomic_DNA"/>
</dbReference>